<sequence length="397" mass="44597">MNIGIFTDSYSPVISGVVTSAKILKKELENLGHNVTIVTVKHPELKVEEEKNILRLPSIPFLPLKTQRVGSVYSAKIWRKIKKLNLDIIHTQTEFSIGLFGRIVAKRLGIPVIHTYHTMYEDYVHYVAPTSMLKPAAGFAKRVSKAYCKDCNAVIVPTSKVKEKLEEYGLKHDFVEIIPTGIDLEPFKRENHSSEEGDLLRAKLGLNKENKVVLFIGRIAREKSIDVVINAVKTLIEEDKNVRMLIVGDGPALDELKELAGKLSISDYIIFAGEKPWKDVGKYYQLGDVFVSASVTETQGLTFSEAMAAKVPVIAKYDKNLEDILKHEKNGLIFKEDHELSIILKALLNDNDKGSKIAQQAYDEIEPLSSKHFGKTVSNLYSEVIELHDQNKIEKTV</sequence>
<evidence type="ECO:0000259" key="2">
    <source>
        <dbReference type="Pfam" id="PF13439"/>
    </source>
</evidence>
<dbReference type="GO" id="GO:0016758">
    <property type="term" value="F:hexosyltransferase activity"/>
    <property type="evidence" value="ECO:0007669"/>
    <property type="project" value="TreeGrafter"/>
</dbReference>
<name>A0A9J6P0V1_9CLOT</name>
<dbReference type="Gene3D" id="3.40.50.2000">
    <property type="entry name" value="Glycogen Phosphorylase B"/>
    <property type="match status" value="2"/>
</dbReference>
<dbReference type="InterPro" id="IPR050194">
    <property type="entry name" value="Glycosyltransferase_grp1"/>
</dbReference>
<dbReference type="InterPro" id="IPR028098">
    <property type="entry name" value="Glyco_trans_4-like_N"/>
</dbReference>
<dbReference type="SUPFAM" id="SSF53756">
    <property type="entry name" value="UDP-Glycosyltransferase/glycogen phosphorylase"/>
    <property type="match status" value="1"/>
</dbReference>
<reference evidence="3" key="2">
    <citation type="submission" date="2021-04" db="EMBL/GenBank/DDBJ databases">
        <authorList>
            <person name="Dong X."/>
        </authorList>
    </citation>
    <scope>NUCLEOTIDE SEQUENCE</scope>
    <source>
        <strain evidence="3">ZWT</strain>
    </source>
</reference>
<proteinExistence type="predicted"/>
<dbReference type="InterPro" id="IPR001296">
    <property type="entry name" value="Glyco_trans_1"/>
</dbReference>
<dbReference type="Pfam" id="PF00534">
    <property type="entry name" value="Glycos_transf_1"/>
    <property type="match status" value="1"/>
</dbReference>
<feature type="domain" description="Glycosyl transferase family 1" evidence="1">
    <location>
        <begin position="200"/>
        <end position="362"/>
    </location>
</feature>
<evidence type="ECO:0000313" key="3">
    <source>
        <dbReference type="EMBL" id="MCM1990020.1"/>
    </source>
</evidence>
<dbReference type="PANTHER" id="PTHR45947">
    <property type="entry name" value="SULFOQUINOVOSYL TRANSFERASE SQD2"/>
    <property type="match status" value="1"/>
</dbReference>
<gene>
    <name evidence="3" type="ORF">KDK92_09720</name>
</gene>
<dbReference type="RefSeq" id="WP_250859066.1">
    <property type="nucleotide sequence ID" value="NZ_JAGSOJ010000002.1"/>
</dbReference>
<evidence type="ECO:0000313" key="4">
    <source>
        <dbReference type="Proteomes" id="UP001056429"/>
    </source>
</evidence>
<evidence type="ECO:0000259" key="1">
    <source>
        <dbReference type="Pfam" id="PF00534"/>
    </source>
</evidence>
<protein>
    <submittedName>
        <fullName evidence="3">Glycosyltransferase family 4 protein</fullName>
    </submittedName>
</protein>
<dbReference type="CDD" id="cd03817">
    <property type="entry name" value="GT4_UGDG-like"/>
    <property type="match status" value="1"/>
</dbReference>
<dbReference type="PANTHER" id="PTHR45947:SF3">
    <property type="entry name" value="SULFOQUINOVOSYL TRANSFERASE SQD2"/>
    <property type="match status" value="1"/>
</dbReference>
<dbReference type="EMBL" id="JAGSOJ010000002">
    <property type="protein sequence ID" value="MCM1990020.1"/>
    <property type="molecule type" value="Genomic_DNA"/>
</dbReference>
<dbReference type="Proteomes" id="UP001056429">
    <property type="component" value="Unassembled WGS sequence"/>
</dbReference>
<keyword evidence="4" id="KW-1185">Reference proteome</keyword>
<comment type="caution">
    <text evidence="3">The sequence shown here is derived from an EMBL/GenBank/DDBJ whole genome shotgun (WGS) entry which is preliminary data.</text>
</comment>
<reference evidence="3" key="1">
    <citation type="journal article" date="2021" name="mSystems">
        <title>Bacteria and Archaea Synergistically Convert Glycine Betaine to Biogenic Methane in the Formosa Cold Seep of the South China Sea.</title>
        <authorList>
            <person name="Li L."/>
            <person name="Zhang W."/>
            <person name="Zhang S."/>
            <person name="Song L."/>
            <person name="Sun Q."/>
            <person name="Zhang H."/>
            <person name="Xiang H."/>
            <person name="Dong X."/>
        </authorList>
    </citation>
    <scope>NUCLEOTIDE SEQUENCE</scope>
    <source>
        <strain evidence="3">ZWT</strain>
    </source>
</reference>
<organism evidence="3 4">
    <name type="scientific">Oceanirhabdus seepicola</name>
    <dbReference type="NCBI Taxonomy" id="2828781"/>
    <lineage>
        <taxon>Bacteria</taxon>
        <taxon>Bacillati</taxon>
        <taxon>Bacillota</taxon>
        <taxon>Clostridia</taxon>
        <taxon>Eubacteriales</taxon>
        <taxon>Clostridiaceae</taxon>
        <taxon>Oceanirhabdus</taxon>
    </lineage>
</organism>
<accession>A0A9J6P0V1</accession>
<dbReference type="Pfam" id="PF13439">
    <property type="entry name" value="Glyco_transf_4"/>
    <property type="match status" value="1"/>
</dbReference>
<dbReference type="AlphaFoldDB" id="A0A9J6P0V1"/>
<feature type="domain" description="Glycosyltransferase subfamily 4-like N-terminal" evidence="2">
    <location>
        <begin position="15"/>
        <end position="185"/>
    </location>
</feature>